<reference evidence="3 4" key="1">
    <citation type="submission" date="2018-06" db="EMBL/GenBank/DDBJ databases">
        <authorList>
            <consortium name="Pathogen Informatics"/>
            <person name="Doyle S."/>
        </authorList>
    </citation>
    <scope>NUCLEOTIDE SEQUENCE [LARGE SCALE GENOMIC DNA]</scope>
    <source>
        <strain evidence="3 4">NCTC10684</strain>
    </source>
</reference>
<dbReference type="InterPro" id="IPR022002">
    <property type="entry name" value="ChsH2_Znr"/>
</dbReference>
<sequence>MTAIPLPYADDPDTAGFWDAARERRLVVQRCKACGHCQFPPHPFCAACAHAETEWTETSGRGSVWSYGVAHGPTLPGFQDVVPYPMIVVEFEEHPHIRMVGSLVAAPDAAIDSVPASAIRIGMPVDVTFAAVSDDITLPRWMPRASESLKP</sequence>
<dbReference type="EMBL" id="UFSM01000003">
    <property type="protein sequence ID" value="SUY29104.1"/>
    <property type="molecule type" value="Genomic_DNA"/>
</dbReference>
<gene>
    <name evidence="3" type="ORF">NCTC10684_05336</name>
</gene>
<name>A0A381IP01_AMIAI</name>
<evidence type="ECO:0000259" key="2">
    <source>
        <dbReference type="Pfam" id="PF12172"/>
    </source>
</evidence>
<dbReference type="SUPFAM" id="SSF50249">
    <property type="entry name" value="Nucleic acid-binding proteins"/>
    <property type="match status" value="1"/>
</dbReference>
<dbReference type="AlphaFoldDB" id="A0A381IP01"/>
<proteinExistence type="predicted"/>
<organism evidence="3 4">
    <name type="scientific">Aminobacter aminovorans</name>
    <name type="common">Chelatobacter heintzii</name>
    <dbReference type="NCBI Taxonomy" id="83263"/>
    <lineage>
        <taxon>Bacteria</taxon>
        <taxon>Pseudomonadati</taxon>
        <taxon>Pseudomonadota</taxon>
        <taxon>Alphaproteobacteria</taxon>
        <taxon>Hyphomicrobiales</taxon>
        <taxon>Phyllobacteriaceae</taxon>
        <taxon>Aminobacter</taxon>
    </lineage>
</organism>
<dbReference type="InterPro" id="IPR052513">
    <property type="entry name" value="Thioester_dehydratase-like"/>
</dbReference>
<dbReference type="Pfam" id="PF12172">
    <property type="entry name" value="zf-ChsH2"/>
    <property type="match status" value="1"/>
</dbReference>
<evidence type="ECO:0000313" key="3">
    <source>
        <dbReference type="EMBL" id="SUY29104.1"/>
    </source>
</evidence>
<dbReference type="PANTHER" id="PTHR34075">
    <property type="entry name" value="BLR3430 PROTEIN"/>
    <property type="match status" value="1"/>
</dbReference>
<evidence type="ECO:0000259" key="1">
    <source>
        <dbReference type="Pfam" id="PF01796"/>
    </source>
</evidence>
<dbReference type="Proteomes" id="UP000254701">
    <property type="component" value="Unassembled WGS sequence"/>
</dbReference>
<evidence type="ECO:0000313" key="4">
    <source>
        <dbReference type="Proteomes" id="UP000254701"/>
    </source>
</evidence>
<feature type="domain" description="ChsH2 C-terminal OB-fold" evidence="1">
    <location>
        <begin position="55"/>
        <end position="129"/>
    </location>
</feature>
<dbReference type="OrthoDB" id="7595207at2"/>
<dbReference type="Pfam" id="PF01796">
    <property type="entry name" value="OB_ChsH2_C"/>
    <property type="match status" value="1"/>
</dbReference>
<feature type="domain" description="ChsH2 rubredoxin-like zinc ribbon" evidence="2">
    <location>
        <begin position="18"/>
        <end position="50"/>
    </location>
</feature>
<dbReference type="Gene3D" id="6.10.30.10">
    <property type="match status" value="1"/>
</dbReference>
<accession>A0A381IP01</accession>
<dbReference type="RefSeq" id="WP_115734360.1">
    <property type="nucleotide sequence ID" value="NZ_BAAAVY010000014.1"/>
</dbReference>
<protein>
    <submittedName>
        <fullName evidence="3">Predicted nucleic-acid-binding protein containing a Zn-ribbon</fullName>
    </submittedName>
</protein>
<dbReference type="InterPro" id="IPR012340">
    <property type="entry name" value="NA-bd_OB-fold"/>
</dbReference>
<dbReference type="PANTHER" id="PTHR34075:SF5">
    <property type="entry name" value="BLR3430 PROTEIN"/>
    <property type="match status" value="1"/>
</dbReference>
<dbReference type="InterPro" id="IPR002878">
    <property type="entry name" value="ChsH2_C"/>
</dbReference>